<evidence type="ECO:0000256" key="1">
    <source>
        <dbReference type="SAM" id="Phobius"/>
    </source>
</evidence>
<dbReference type="AlphaFoldDB" id="A0A6A5ULS8"/>
<proteinExistence type="predicted"/>
<evidence type="ECO:0000313" key="3">
    <source>
        <dbReference type="Proteomes" id="UP000800036"/>
    </source>
</evidence>
<sequence>MPPEAAAVASAFAGEGFDPELEATTGGALVSCLPFSLAFSFWIVLNTKLTRAFSRRSSA</sequence>
<organism evidence="2 3">
    <name type="scientific">Bimuria novae-zelandiae CBS 107.79</name>
    <dbReference type="NCBI Taxonomy" id="1447943"/>
    <lineage>
        <taxon>Eukaryota</taxon>
        <taxon>Fungi</taxon>
        <taxon>Dikarya</taxon>
        <taxon>Ascomycota</taxon>
        <taxon>Pezizomycotina</taxon>
        <taxon>Dothideomycetes</taxon>
        <taxon>Pleosporomycetidae</taxon>
        <taxon>Pleosporales</taxon>
        <taxon>Massarineae</taxon>
        <taxon>Didymosphaeriaceae</taxon>
        <taxon>Bimuria</taxon>
    </lineage>
</organism>
<feature type="transmembrane region" description="Helical" evidence="1">
    <location>
        <begin position="26"/>
        <end position="45"/>
    </location>
</feature>
<name>A0A6A5ULS8_9PLEO</name>
<keyword evidence="1" id="KW-1133">Transmembrane helix</keyword>
<dbReference type="Proteomes" id="UP000800036">
    <property type="component" value="Unassembled WGS sequence"/>
</dbReference>
<keyword evidence="3" id="KW-1185">Reference proteome</keyword>
<reference evidence="2" key="1">
    <citation type="journal article" date="2020" name="Stud. Mycol.">
        <title>101 Dothideomycetes genomes: a test case for predicting lifestyles and emergence of pathogens.</title>
        <authorList>
            <person name="Haridas S."/>
            <person name="Albert R."/>
            <person name="Binder M."/>
            <person name="Bloem J."/>
            <person name="Labutti K."/>
            <person name="Salamov A."/>
            <person name="Andreopoulos B."/>
            <person name="Baker S."/>
            <person name="Barry K."/>
            <person name="Bills G."/>
            <person name="Bluhm B."/>
            <person name="Cannon C."/>
            <person name="Castanera R."/>
            <person name="Culley D."/>
            <person name="Daum C."/>
            <person name="Ezra D."/>
            <person name="Gonzalez J."/>
            <person name="Henrissat B."/>
            <person name="Kuo A."/>
            <person name="Liang C."/>
            <person name="Lipzen A."/>
            <person name="Lutzoni F."/>
            <person name="Magnuson J."/>
            <person name="Mondo S."/>
            <person name="Nolan M."/>
            <person name="Ohm R."/>
            <person name="Pangilinan J."/>
            <person name="Park H.-J."/>
            <person name="Ramirez L."/>
            <person name="Alfaro M."/>
            <person name="Sun H."/>
            <person name="Tritt A."/>
            <person name="Yoshinaga Y."/>
            <person name="Zwiers L.-H."/>
            <person name="Turgeon B."/>
            <person name="Goodwin S."/>
            <person name="Spatafora J."/>
            <person name="Crous P."/>
            <person name="Grigoriev I."/>
        </authorList>
    </citation>
    <scope>NUCLEOTIDE SEQUENCE</scope>
    <source>
        <strain evidence="2">CBS 107.79</strain>
    </source>
</reference>
<protein>
    <submittedName>
        <fullName evidence="2">Uncharacterized protein</fullName>
    </submittedName>
</protein>
<evidence type="ECO:0000313" key="2">
    <source>
        <dbReference type="EMBL" id="KAF1965891.1"/>
    </source>
</evidence>
<keyword evidence="1" id="KW-0472">Membrane</keyword>
<dbReference type="EMBL" id="ML976754">
    <property type="protein sequence ID" value="KAF1965891.1"/>
    <property type="molecule type" value="Genomic_DNA"/>
</dbReference>
<accession>A0A6A5ULS8</accession>
<keyword evidence="1" id="KW-0812">Transmembrane</keyword>
<gene>
    <name evidence="2" type="ORF">BU23DRAFT_560747</name>
</gene>